<protein>
    <submittedName>
        <fullName evidence="1">Uncharacterized protein</fullName>
    </submittedName>
</protein>
<gene>
    <name evidence="1" type="ORF">LTRI10_LOCUS7462</name>
</gene>
<proteinExistence type="predicted"/>
<dbReference type="EMBL" id="OZ034814">
    <property type="protein sequence ID" value="CAL1360001.1"/>
    <property type="molecule type" value="Genomic_DNA"/>
</dbReference>
<sequence>MEAGRSDRERSDCVRSEATSQFRRFPVISAVTPPVRMVQFALTARPVKNSVLFVLPSLHHAVFPDRRSTTHKSLRSDQHDTGKSMSFLSLLLFH</sequence>
<keyword evidence="2" id="KW-1185">Reference proteome</keyword>
<reference evidence="1 2" key="1">
    <citation type="submission" date="2024-04" db="EMBL/GenBank/DDBJ databases">
        <authorList>
            <person name="Fracassetti M."/>
        </authorList>
    </citation>
    <scope>NUCLEOTIDE SEQUENCE [LARGE SCALE GENOMIC DNA]</scope>
</reference>
<evidence type="ECO:0000313" key="1">
    <source>
        <dbReference type="EMBL" id="CAL1360001.1"/>
    </source>
</evidence>
<accession>A0AAV2CWQ8</accession>
<organism evidence="1 2">
    <name type="scientific">Linum trigynum</name>
    <dbReference type="NCBI Taxonomy" id="586398"/>
    <lineage>
        <taxon>Eukaryota</taxon>
        <taxon>Viridiplantae</taxon>
        <taxon>Streptophyta</taxon>
        <taxon>Embryophyta</taxon>
        <taxon>Tracheophyta</taxon>
        <taxon>Spermatophyta</taxon>
        <taxon>Magnoliopsida</taxon>
        <taxon>eudicotyledons</taxon>
        <taxon>Gunneridae</taxon>
        <taxon>Pentapetalae</taxon>
        <taxon>rosids</taxon>
        <taxon>fabids</taxon>
        <taxon>Malpighiales</taxon>
        <taxon>Linaceae</taxon>
        <taxon>Linum</taxon>
    </lineage>
</organism>
<evidence type="ECO:0000313" key="2">
    <source>
        <dbReference type="Proteomes" id="UP001497516"/>
    </source>
</evidence>
<dbReference type="AlphaFoldDB" id="A0AAV2CWQ8"/>
<dbReference type="Proteomes" id="UP001497516">
    <property type="component" value="Chromosome 10"/>
</dbReference>
<name>A0AAV2CWQ8_9ROSI</name>